<organism evidence="1 2">
    <name type="scientific">Actinocorallia libanotica</name>
    <dbReference type="NCBI Taxonomy" id="46162"/>
    <lineage>
        <taxon>Bacteria</taxon>
        <taxon>Bacillati</taxon>
        <taxon>Actinomycetota</taxon>
        <taxon>Actinomycetes</taxon>
        <taxon>Streptosporangiales</taxon>
        <taxon>Thermomonosporaceae</taxon>
        <taxon>Actinocorallia</taxon>
    </lineage>
</organism>
<dbReference type="EMBL" id="BAAAHH010000029">
    <property type="protein sequence ID" value="GAA0962928.1"/>
    <property type="molecule type" value="Genomic_DNA"/>
</dbReference>
<dbReference type="SUPFAM" id="SSF160631">
    <property type="entry name" value="SMI1/KNR4-like"/>
    <property type="match status" value="1"/>
</dbReference>
<sequence length="187" mass="22077">MADLAWFRERFGPSERAEPIDWDDVHRRLGLEFPAPYRELMDAYPSLWIDEYLMLLHPLRPAARGLVENWEFLLQEQARFGGPRRVEEFDPATGETRVTDRRYPCYPEPGGLFPWGRTEYQVLCWLTDPDPDKWTVVVCDYVAHWRYMGGVTDFLADVLSHRLRCPLFARDWPDPSRPFEIAQFPEG</sequence>
<proteinExistence type="predicted"/>
<evidence type="ECO:0000313" key="2">
    <source>
        <dbReference type="Proteomes" id="UP001500665"/>
    </source>
</evidence>
<name>A0ABP4CA05_9ACTN</name>
<protein>
    <recommendedName>
        <fullName evidence="3">SUKH superfamily protein</fullName>
    </recommendedName>
</protein>
<dbReference type="Proteomes" id="UP001500665">
    <property type="component" value="Unassembled WGS sequence"/>
</dbReference>
<reference evidence="2" key="1">
    <citation type="journal article" date="2019" name="Int. J. Syst. Evol. Microbiol.">
        <title>The Global Catalogue of Microorganisms (GCM) 10K type strain sequencing project: providing services to taxonomists for standard genome sequencing and annotation.</title>
        <authorList>
            <consortium name="The Broad Institute Genomics Platform"/>
            <consortium name="The Broad Institute Genome Sequencing Center for Infectious Disease"/>
            <person name="Wu L."/>
            <person name="Ma J."/>
        </authorList>
    </citation>
    <scope>NUCLEOTIDE SEQUENCE [LARGE SCALE GENOMIC DNA]</scope>
    <source>
        <strain evidence="2">JCM 10696</strain>
    </source>
</reference>
<dbReference type="InterPro" id="IPR037883">
    <property type="entry name" value="Knr4/Smi1-like_sf"/>
</dbReference>
<evidence type="ECO:0008006" key="3">
    <source>
        <dbReference type="Google" id="ProtNLM"/>
    </source>
</evidence>
<keyword evidence="2" id="KW-1185">Reference proteome</keyword>
<accession>A0ABP4CA05</accession>
<gene>
    <name evidence="1" type="ORF">GCM10009550_57680</name>
</gene>
<dbReference type="RefSeq" id="WP_344244154.1">
    <property type="nucleotide sequence ID" value="NZ_BAAAHH010000029.1"/>
</dbReference>
<evidence type="ECO:0000313" key="1">
    <source>
        <dbReference type="EMBL" id="GAA0962928.1"/>
    </source>
</evidence>
<comment type="caution">
    <text evidence="1">The sequence shown here is derived from an EMBL/GenBank/DDBJ whole genome shotgun (WGS) entry which is preliminary data.</text>
</comment>